<comment type="caution">
    <text evidence="1">The sequence shown here is derived from an EMBL/GenBank/DDBJ whole genome shotgun (WGS) entry which is preliminary data.</text>
</comment>
<evidence type="ECO:0000313" key="1">
    <source>
        <dbReference type="EMBL" id="EMM98200.1"/>
    </source>
</evidence>
<name>A0ABN0IUS1_9LEPT</name>
<evidence type="ECO:0000313" key="2">
    <source>
        <dbReference type="Proteomes" id="UP000012099"/>
    </source>
</evidence>
<sequence>MSSFTSIHFASIYINFNINSKLHFKFFSSLEFYKNLKFNNSTKKEFFQI</sequence>
<protein>
    <submittedName>
        <fullName evidence="1">Uncharacterized protein</fullName>
    </submittedName>
</protein>
<dbReference type="EMBL" id="AHMH02000161">
    <property type="protein sequence ID" value="EMM98200.1"/>
    <property type="molecule type" value="Genomic_DNA"/>
</dbReference>
<gene>
    <name evidence="1" type="ORF">LEP1GSC035_0429</name>
</gene>
<keyword evidence="2" id="KW-1185">Reference proteome</keyword>
<reference evidence="1 2" key="1">
    <citation type="submission" date="2013-01" db="EMBL/GenBank/DDBJ databases">
        <authorList>
            <person name="Harkins D.M."/>
            <person name="Durkin A.S."/>
            <person name="Brinkac L.M."/>
            <person name="Haft D.H."/>
            <person name="Selengut J.D."/>
            <person name="Sanka R."/>
            <person name="DePew J."/>
            <person name="Purushe J."/>
            <person name="Whelen A.C."/>
            <person name="Vinetz J.M."/>
            <person name="Sutton G.G."/>
            <person name="Nierman W.C."/>
            <person name="Fouts D.E."/>
        </authorList>
    </citation>
    <scope>NUCLEOTIDE SEQUENCE [LARGE SCALE GENOMIC DNA]</scope>
    <source>
        <strain evidence="1 2">2007001578</strain>
    </source>
</reference>
<proteinExistence type="predicted"/>
<dbReference type="Proteomes" id="UP000012099">
    <property type="component" value="Unassembled WGS sequence"/>
</dbReference>
<organism evidence="1 2">
    <name type="scientific">Leptospira noguchii str. 2007001578</name>
    <dbReference type="NCBI Taxonomy" id="1049974"/>
    <lineage>
        <taxon>Bacteria</taxon>
        <taxon>Pseudomonadati</taxon>
        <taxon>Spirochaetota</taxon>
        <taxon>Spirochaetia</taxon>
        <taxon>Leptospirales</taxon>
        <taxon>Leptospiraceae</taxon>
        <taxon>Leptospira</taxon>
    </lineage>
</organism>
<accession>A0ABN0IUS1</accession>